<keyword evidence="2 5" id="KW-0689">Ribosomal protein</keyword>
<comment type="caution">
    <text evidence="6">The sequence shown here is derived from an EMBL/GenBank/DDBJ whole genome shotgun (WGS) entry which is preliminary data.</text>
</comment>
<dbReference type="InterPro" id="IPR001705">
    <property type="entry name" value="Ribosomal_bL33"/>
</dbReference>
<proteinExistence type="inferred from homology"/>
<dbReference type="InterPro" id="IPR011332">
    <property type="entry name" value="Ribosomal_zn-bd"/>
</dbReference>
<dbReference type="AlphaFoldDB" id="A0A1G2QLV6"/>
<keyword evidence="3 5" id="KW-0687">Ribonucleoprotein</keyword>
<organism evidence="6 7">
    <name type="scientific">Candidatus Vogelbacteria bacterium RIFOXYD2_FULL_44_9</name>
    <dbReference type="NCBI Taxonomy" id="1802441"/>
    <lineage>
        <taxon>Bacteria</taxon>
        <taxon>Candidatus Vogeliibacteriota</taxon>
    </lineage>
</organism>
<comment type="similarity">
    <text evidence="1 5">Belongs to the bacterial ribosomal protein bL33 family.</text>
</comment>
<gene>
    <name evidence="5" type="primary">rpmG</name>
    <name evidence="6" type="ORF">A2556_02330</name>
</gene>
<evidence type="ECO:0000256" key="5">
    <source>
        <dbReference type="HAMAP-Rule" id="MF_00294"/>
    </source>
</evidence>
<evidence type="ECO:0000313" key="7">
    <source>
        <dbReference type="Proteomes" id="UP000177140"/>
    </source>
</evidence>
<name>A0A1G2QLV6_9BACT</name>
<dbReference type="SUPFAM" id="SSF57829">
    <property type="entry name" value="Zn-binding ribosomal proteins"/>
    <property type="match status" value="1"/>
</dbReference>
<protein>
    <recommendedName>
        <fullName evidence="4 5">Large ribosomal subunit protein bL33</fullName>
    </recommendedName>
</protein>
<evidence type="ECO:0000256" key="2">
    <source>
        <dbReference type="ARBA" id="ARBA00022980"/>
    </source>
</evidence>
<dbReference type="InterPro" id="IPR038584">
    <property type="entry name" value="Ribosomal_bL33_sf"/>
</dbReference>
<dbReference type="Proteomes" id="UP000177140">
    <property type="component" value="Unassembled WGS sequence"/>
</dbReference>
<evidence type="ECO:0000256" key="4">
    <source>
        <dbReference type="ARBA" id="ARBA00035176"/>
    </source>
</evidence>
<dbReference type="NCBIfam" id="NF001764">
    <property type="entry name" value="PRK00504.1"/>
    <property type="match status" value="1"/>
</dbReference>
<dbReference type="GO" id="GO:0005840">
    <property type="term" value="C:ribosome"/>
    <property type="evidence" value="ECO:0007669"/>
    <property type="project" value="UniProtKB-KW"/>
</dbReference>
<reference evidence="6 7" key="1">
    <citation type="journal article" date="2016" name="Nat. Commun.">
        <title>Thousands of microbial genomes shed light on interconnected biogeochemical processes in an aquifer system.</title>
        <authorList>
            <person name="Anantharaman K."/>
            <person name="Brown C.T."/>
            <person name="Hug L.A."/>
            <person name="Sharon I."/>
            <person name="Castelle C.J."/>
            <person name="Probst A.J."/>
            <person name="Thomas B.C."/>
            <person name="Singh A."/>
            <person name="Wilkins M.J."/>
            <person name="Karaoz U."/>
            <person name="Brodie E.L."/>
            <person name="Williams K.H."/>
            <person name="Hubbard S.S."/>
            <person name="Banfield J.F."/>
        </authorList>
    </citation>
    <scope>NUCLEOTIDE SEQUENCE [LARGE SCALE GENOMIC DNA]</scope>
</reference>
<evidence type="ECO:0000256" key="1">
    <source>
        <dbReference type="ARBA" id="ARBA00007596"/>
    </source>
</evidence>
<dbReference type="GO" id="GO:1990904">
    <property type="term" value="C:ribonucleoprotein complex"/>
    <property type="evidence" value="ECO:0007669"/>
    <property type="project" value="UniProtKB-KW"/>
</dbReference>
<dbReference type="GO" id="GO:0006412">
    <property type="term" value="P:translation"/>
    <property type="evidence" value="ECO:0007669"/>
    <property type="project" value="UniProtKB-UniRule"/>
</dbReference>
<dbReference type="EMBL" id="MHTM01000033">
    <property type="protein sequence ID" value="OHA61570.1"/>
    <property type="molecule type" value="Genomic_DNA"/>
</dbReference>
<evidence type="ECO:0000313" key="6">
    <source>
        <dbReference type="EMBL" id="OHA61570.1"/>
    </source>
</evidence>
<dbReference type="Gene3D" id="2.20.28.120">
    <property type="entry name" value="Ribosomal protein L33"/>
    <property type="match status" value="1"/>
</dbReference>
<dbReference type="Pfam" id="PF00471">
    <property type="entry name" value="Ribosomal_L33"/>
    <property type="match status" value="1"/>
</dbReference>
<dbReference type="GO" id="GO:0005737">
    <property type="term" value="C:cytoplasm"/>
    <property type="evidence" value="ECO:0007669"/>
    <property type="project" value="UniProtKB-ARBA"/>
</dbReference>
<dbReference type="NCBIfam" id="TIGR01023">
    <property type="entry name" value="rpmG_bact"/>
    <property type="match status" value="1"/>
</dbReference>
<dbReference type="GO" id="GO:0003735">
    <property type="term" value="F:structural constituent of ribosome"/>
    <property type="evidence" value="ECO:0007669"/>
    <property type="project" value="InterPro"/>
</dbReference>
<accession>A0A1G2QLV6</accession>
<evidence type="ECO:0000256" key="3">
    <source>
        <dbReference type="ARBA" id="ARBA00023274"/>
    </source>
</evidence>
<dbReference type="HAMAP" id="MF_00294">
    <property type="entry name" value="Ribosomal_bL33"/>
    <property type="match status" value="1"/>
</dbReference>
<sequence>MSQDQLIKLACKECKRINYWSRKNRKTVERKIELKKYCKWCKKQTKHGEVKK</sequence>
<dbReference type="NCBIfam" id="NF001860">
    <property type="entry name" value="PRK00595.1"/>
    <property type="match status" value="1"/>
</dbReference>